<name>A0A3B0U341_9ZZZZ</name>
<organism evidence="1">
    <name type="scientific">hydrothermal vent metagenome</name>
    <dbReference type="NCBI Taxonomy" id="652676"/>
    <lineage>
        <taxon>unclassified sequences</taxon>
        <taxon>metagenomes</taxon>
        <taxon>ecological metagenomes</taxon>
    </lineage>
</organism>
<gene>
    <name evidence="1" type="ORF">MNBD_ALPHA11-77</name>
</gene>
<evidence type="ECO:0000313" key="1">
    <source>
        <dbReference type="EMBL" id="VAW13816.1"/>
    </source>
</evidence>
<protein>
    <submittedName>
        <fullName evidence="1">Uncharacterized protein</fullName>
    </submittedName>
</protein>
<dbReference type="EMBL" id="UOEQ01000023">
    <property type="protein sequence ID" value="VAW13816.1"/>
    <property type="molecule type" value="Genomic_DNA"/>
</dbReference>
<sequence length="113" mass="12623">MPQHFCSKISILFFVVARVILMPKVLRAKTGKGHNREHGTAYPSGTKTVAAPATVNDGFFLKTKPLVLLHREGEKKQGLRFFSPCHCEPGDLPSFNRAQALKIHVTRRVLTND</sequence>
<dbReference type="AlphaFoldDB" id="A0A3B0U341"/>
<reference evidence="1" key="1">
    <citation type="submission" date="2018-06" db="EMBL/GenBank/DDBJ databases">
        <authorList>
            <person name="Zhirakovskaya E."/>
        </authorList>
    </citation>
    <scope>NUCLEOTIDE SEQUENCE</scope>
</reference>
<proteinExistence type="predicted"/>
<accession>A0A3B0U341</accession>